<name>A0ABQ8FDR1_9FUNG</name>
<evidence type="ECO:0000313" key="12">
    <source>
        <dbReference type="Proteomes" id="UP001648503"/>
    </source>
</evidence>
<dbReference type="Proteomes" id="UP001648503">
    <property type="component" value="Unassembled WGS sequence"/>
</dbReference>
<keyword evidence="4 10" id="KW-0328">Glycosyltransferase</keyword>
<feature type="transmembrane region" description="Helical" evidence="10">
    <location>
        <begin position="425"/>
        <end position="446"/>
    </location>
</feature>
<evidence type="ECO:0000256" key="9">
    <source>
        <dbReference type="ARBA" id="ARBA00023136"/>
    </source>
</evidence>
<keyword evidence="12" id="KW-1185">Reference proteome</keyword>
<keyword evidence="6 10" id="KW-0812">Transmembrane</keyword>
<feature type="transmembrane region" description="Helical" evidence="10">
    <location>
        <begin position="161"/>
        <end position="181"/>
    </location>
</feature>
<comment type="subcellular location">
    <subcellularLocation>
        <location evidence="1 10">Endoplasmic reticulum membrane</location>
        <topology evidence="1 10">Multi-pass membrane protein</topology>
    </subcellularLocation>
</comment>
<dbReference type="PANTHER" id="PTHR12413">
    <property type="entry name" value="DOLICHYL GLYCOSYLTRANSFERASE"/>
    <property type="match status" value="1"/>
</dbReference>
<dbReference type="EMBL" id="JAFCIX010000313">
    <property type="protein sequence ID" value="KAH6595089.1"/>
    <property type="molecule type" value="Genomic_DNA"/>
</dbReference>
<evidence type="ECO:0000256" key="5">
    <source>
        <dbReference type="ARBA" id="ARBA00022679"/>
    </source>
</evidence>
<feature type="transmembrane region" description="Helical" evidence="10">
    <location>
        <begin position="402"/>
        <end position="419"/>
    </location>
</feature>
<organism evidence="11 12">
    <name type="scientific">Batrachochytrium salamandrivorans</name>
    <dbReference type="NCBI Taxonomy" id="1357716"/>
    <lineage>
        <taxon>Eukaryota</taxon>
        <taxon>Fungi</taxon>
        <taxon>Fungi incertae sedis</taxon>
        <taxon>Chytridiomycota</taxon>
        <taxon>Chytridiomycota incertae sedis</taxon>
        <taxon>Chytridiomycetes</taxon>
        <taxon>Rhizophydiales</taxon>
        <taxon>Rhizophydiales incertae sedis</taxon>
        <taxon>Batrachochytrium</taxon>
    </lineage>
</organism>
<dbReference type="EC" id="2.4.1.-" evidence="10"/>
<protein>
    <recommendedName>
        <fullName evidence="10">Alpha-1,3-glucosyltransferase</fullName>
        <ecNumber evidence="10">2.4.1.-</ecNumber>
    </recommendedName>
</protein>
<dbReference type="PANTHER" id="PTHR12413:SF1">
    <property type="entry name" value="DOLICHYL PYROPHOSPHATE MAN9GLCNAC2 ALPHA-1,3-GLUCOSYLTRANSFERASE"/>
    <property type="match status" value="1"/>
</dbReference>
<proteinExistence type="inferred from homology"/>
<feature type="transmembrane region" description="Helical" evidence="10">
    <location>
        <begin position="339"/>
        <end position="358"/>
    </location>
</feature>
<feature type="transmembrane region" description="Helical" evidence="10">
    <location>
        <begin position="311"/>
        <end position="332"/>
    </location>
</feature>
<reference evidence="11 12" key="1">
    <citation type="submission" date="2021-02" db="EMBL/GenBank/DDBJ databases">
        <title>Variation within the Batrachochytrium salamandrivorans European outbreak.</title>
        <authorList>
            <person name="Kelly M."/>
            <person name="Pasmans F."/>
            <person name="Shea T.P."/>
            <person name="Munoz J.F."/>
            <person name="Carranza S."/>
            <person name="Cuomo C.A."/>
            <person name="Martel A."/>
        </authorList>
    </citation>
    <scope>NUCLEOTIDE SEQUENCE [LARGE SCALE GENOMIC DNA]</scope>
    <source>
        <strain evidence="11 12">AMFP18/2</strain>
    </source>
</reference>
<sequence length="528" mass="59490">MLSLPVAWFRALLVSGGDGRRLALTGSLLLTVLIKWAVSLHSHSGKHSPPMYGDFEAQRHWLELTTHLPRELWYRYDLPYWGLDYPPLTALHSWLLGNLAHLINPSWVALDISRGNEDPNLIIFMRLTALLTESLILLPGIIWFSKLWFPSPTSWIEKNSWIFLMLLNPALIIIDHGHFQYNSAMLGLALLALSSFMDNRYILGSIFFCLSLNFKQMALFYAIPTFFFLLGRCIQMGFTRGFMMLIKLGVTVALIFAACIVAVAPSIEDAIQVFVRVFPVNRGLYEDKVANVWCAINVVVKLREIFKVSDLMKLSILCTLVAVLPAGLLVLCYPNRRTFMYSLIVGSLGFFLFSFQVHEKSILLPTLPISLFLLDDQVASSWFMNVAMFSMYPLLQRDGLALPYFALIGLWNVLNPAAFEYHGTLLKAGMLTSLSLMVGWHILDVSLSPLENYPDINVVLNVIISTAHFGLFFVYFYWQLWVSSSRGALSSAFSSTTALFIGVSTSPTSTFSSLKKFNSKSPTKNKVD</sequence>
<evidence type="ECO:0000256" key="1">
    <source>
        <dbReference type="ARBA" id="ARBA00004477"/>
    </source>
</evidence>
<feature type="transmembrane region" description="Helical" evidence="10">
    <location>
        <begin position="490"/>
        <end position="514"/>
    </location>
</feature>
<evidence type="ECO:0000256" key="4">
    <source>
        <dbReference type="ARBA" id="ARBA00022676"/>
    </source>
</evidence>
<accession>A0ABQ8FDR1</accession>
<evidence type="ECO:0000256" key="8">
    <source>
        <dbReference type="ARBA" id="ARBA00022989"/>
    </source>
</evidence>
<evidence type="ECO:0000256" key="7">
    <source>
        <dbReference type="ARBA" id="ARBA00022824"/>
    </source>
</evidence>
<feature type="transmembrane region" description="Helical" evidence="10">
    <location>
        <begin position="201"/>
        <end position="230"/>
    </location>
</feature>
<keyword evidence="8 10" id="KW-1133">Transmembrane helix</keyword>
<feature type="transmembrane region" description="Helical" evidence="10">
    <location>
        <begin position="123"/>
        <end position="149"/>
    </location>
</feature>
<comment type="pathway">
    <text evidence="2 10">Protein modification; protein glycosylation.</text>
</comment>
<evidence type="ECO:0000256" key="3">
    <source>
        <dbReference type="ARBA" id="ARBA00008715"/>
    </source>
</evidence>
<dbReference type="InterPro" id="IPR004856">
    <property type="entry name" value="Glyco_trans_ALG6/ALG8"/>
</dbReference>
<keyword evidence="7 10" id="KW-0256">Endoplasmic reticulum</keyword>
<keyword evidence="5 10" id="KW-0808">Transferase</keyword>
<comment type="caution">
    <text evidence="11">The sequence shown here is derived from an EMBL/GenBank/DDBJ whole genome shotgun (WGS) entry which is preliminary data.</text>
</comment>
<keyword evidence="9 10" id="KW-0472">Membrane</keyword>
<evidence type="ECO:0000256" key="2">
    <source>
        <dbReference type="ARBA" id="ARBA00004922"/>
    </source>
</evidence>
<dbReference type="Pfam" id="PF03155">
    <property type="entry name" value="Alg6_Alg8"/>
    <property type="match status" value="1"/>
</dbReference>
<feature type="transmembrane region" description="Helical" evidence="10">
    <location>
        <begin position="242"/>
        <end position="264"/>
    </location>
</feature>
<feature type="transmembrane region" description="Helical" evidence="10">
    <location>
        <begin position="458"/>
        <end position="478"/>
    </location>
</feature>
<evidence type="ECO:0000256" key="6">
    <source>
        <dbReference type="ARBA" id="ARBA00022692"/>
    </source>
</evidence>
<evidence type="ECO:0000313" key="11">
    <source>
        <dbReference type="EMBL" id="KAH6595089.1"/>
    </source>
</evidence>
<evidence type="ECO:0000256" key="10">
    <source>
        <dbReference type="RuleBase" id="RU363110"/>
    </source>
</evidence>
<comment type="similarity">
    <text evidence="3 10">Belongs to the ALG6/ALG8 glucosyltransferase family.</text>
</comment>
<gene>
    <name evidence="11" type="ORF">BASA50_006075</name>
</gene>